<dbReference type="GO" id="GO:0046872">
    <property type="term" value="F:metal ion binding"/>
    <property type="evidence" value="ECO:0007669"/>
    <property type="project" value="UniProtKB-KW"/>
</dbReference>
<dbReference type="InterPro" id="IPR051400">
    <property type="entry name" value="HAD-like_hydrolase"/>
</dbReference>
<dbReference type="SFLD" id="SFLDS00003">
    <property type="entry name" value="Haloacid_Dehalogenase"/>
    <property type="match status" value="1"/>
</dbReference>
<dbReference type="STRING" id="84029.CROST_16300"/>
<dbReference type="AlphaFoldDB" id="A0A1S8L8X0"/>
<dbReference type="KEGG" id="crw:CROST_020390"/>
<organism evidence="5 6">
    <name type="scientific">Clostridium felsineum</name>
    <dbReference type="NCBI Taxonomy" id="36839"/>
    <lineage>
        <taxon>Bacteria</taxon>
        <taxon>Bacillati</taxon>
        <taxon>Bacillota</taxon>
        <taxon>Clostridia</taxon>
        <taxon>Eubacteriales</taxon>
        <taxon>Clostridiaceae</taxon>
        <taxon>Clostridium</taxon>
    </lineage>
</organism>
<keyword evidence="4" id="KW-0460">Magnesium</keyword>
<evidence type="ECO:0000256" key="1">
    <source>
        <dbReference type="ARBA" id="ARBA00001946"/>
    </source>
</evidence>
<dbReference type="PANTHER" id="PTHR46470">
    <property type="entry name" value="N-ACYLNEURAMINATE-9-PHOSPHATASE"/>
    <property type="match status" value="1"/>
</dbReference>
<dbReference type="EC" id="3.6.1.1" evidence="5"/>
<keyword evidence="6" id="KW-1185">Reference proteome</keyword>
<dbReference type="Gene3D" id="3.40.50.1000">
    <property type="entry name" value="HAD superfamily/HAD-like"/>
    <property type="match status" value="1"/>
</dbReference>
<evidence type="ECO:0000313" key="6">
    <source>
        <dbReference type="Proteomes" id="UP000190951"/>
    </source>
</evidence>
<dbReference type="GO" id="GO:0004427">
    <property type="term" value="F:inorganic diphosphate phosphatase activity"/>
    <property type="evidence" value="ECO:0007669"/>
    <property type="project" value="UniProtKB-EC"/>
</dbReference>
<comment type="cofactor">
    <cofactor evidence="1">
        <name>Mg(2+)</name>
        <dbReference type="ChEBI" id="CHEBI:18420"/>
    </cofactor>
</comment>
<dbReference type="GO" id="GO:0044281">
    <property type="term" value="P:small molecule metabolic process"/>
    <property type="evidence" value="ECO:0007669"/>
    <property type="project" value="UniProtKB-ARBA"/>
</dbReference>
<dbReference type="NCBIfam" id="TIGR01549">
    <property type="entry name" value="HAD-SF-IA-v1"/>
    <property type="match status" value="1"/>
</dbReference>
<protein>
    <submittedName>
        <fullName evidence="5">Pyrophosphatase PpaX</fullName>
        <ecNumber evidence="5">3.6.1.1</ecNumber>
    </submittedName>
</protein>
<dbReference type="SFLD" id="SFLDG01129">
    <property type="entry name" value="C1.5:_HAD__Beta-PGM__Phosphata"/>
    <property type="match status" value="1"/>
</dbReference>
<dbReference type="PANTHER" id="PTHR46470:SF2">
    <property type="entry name" value="GLYCERALDEHYDE 3-PHOSPHATE PHOSPHATASE"/>
    <property type="match status" value="1"/>
</dbReference>
<dbReference type="GO" id="GO:0016791">
    <property type="term" value="F:phosphatase activity"/>
    <property type="evidence" value="ECO:0007669"/>
    <property type="project" value="TreeGrafter"/>
</dbReference>
<proteinExistence type="predicted"/>
<gene>
    <name evidence="5" type="primary">ppaX_1</name>
    <name evidence="5" type="ORF">CROST_020390</name>
</gene>
<dbReference type="Proteomes" id="UP000190951">
    <property type="component" value="Chromosome"/>
</dbReference>
<dbReference type="Gene3D" id="1.10.150.520">
    <property type="match status" value="1"/>
</dbReference>
<reference evidence="5 6" key="1">
    <citation type="submission" date="2022-04" db="EMBL/GenBank/DDBJ databases">
        <title>Genome sequence of C. roseum typestrain.</title>
        <authorList>
            <person name="Poehlein A."/>
            <person name="Schoch T."/>
            <person name="Duerre P."/>
            <person name="Daniel R."/>
        </authorList>
    </citation>
    <scope>NUCLEOTIDE SEQUENCE [LARGE SCALE GENOMIC DNA]</scope>
    <source>
        <strain evidence="5 6">DSM 7320</strain>
    </source>
</reference>
<keyword evidence="3 5" id="KW-0378">Hydrolase</keyword>
<dbReference type="SUPFAM" id="SSF56784">
    <property type="entry name" value="HAD-like"/>
    <property type="match status" value="1"/>
</dbReference>
<dbReference type="InterPro" id="IPR006439">
    <property type="entry name" value="HAD-SF_hydro_IA"/>
</dbReference>
<keyword evidence="2" id="KW-0479">Metal-binding</keyword>
<evidence type="ECO:0000256" key="4">
    <source>
        <dbReference type="ARBA" id="ARBA00022842"/>
    </source>
</evidence>
<dbReference type="InterPro" id="IPR041492">
    <property type="entry name" value="HAD_2"/>
</dbReference>
<dbReference type="InterPro" id="IPR023214">
    <property type="entry name" value="HAD_sf"/>
</dbReference>
<evidence type="ECO:0000313" key="5">
    <source>
        <dbReference type="EMBL" id="URZ11322.1"/>
    </source>
</evidence>
<dbReference type="Pfam" id="PF13419">
    <property type="entry name" value="HAD_2"/>
    <property type="match status" value="1"/>
</dbReference>
<accession>A0A1S8L8X0</accession>
<dbReference type="EMBL" id="CP096983">
    <property type="protein sequence ID" value="URZ11322.1"/>
    <property type="molecule type" value="Genomic_DNA"/>
</dbReference>
<evidence type="ECO:0000256" key="2">
    <source>
        <dbReference type="ARBA" id="ARBA00022723"/>
    </source>
</evidence>
<dbReference type="RefSeq" id="WP_265855547.1">
    <property type="nucleotide sequence ID" value="NZ_CP096983.1"/>
</dbReference>
<dbReference type="InterPro" id="IPR036412">
    <property type="entry name" value="HAD-like_sf"/>
</dbReference>
<evidence type="ECO:0000256" key="3">
    <source>
        <dbReference type="ARBA" id="ARBA00022801"/>
    </source>
</evidence>
<name>A0A1S8L8X0_9CLOT</name>
<sequence length="226" mass="26224">MIKIIKAVIFDLDDTLYNEMDFVKEGFKCVASFLSRKYHLDEKKLFEDILEILKLKGRGKIFDTLCKKYNIKEDIKTLVEIYRKTSSPLQIYDDAKEVLESFNGKYKMGVITDGKASVQWNKINNLGIEKYFDKIIVTDDFGEKFWKPSEFAFMEMIKFLGCKACEAVYVGDNPRKDFIGARKVGLYTVRIIREQGDNMCLEAEHGYEAHNSINNLMELSSIIKNI</sequence>